<reference evidence="1" key="3">
    <citation type="submission" date="2022-01" db="EMBL/GenBank/DDBJ databases">
        <title>Novel bile acid biosynthetic pathways are enriched in the microbiome of centenarians.</title>
        <authorList>
            <person name="Sato Y."/>
            <person name="Atarashi K."/>
            <person name="Plichta R.D."/>
            <person name="Arai Y."/>
            <person name="Sasajima S."/>
            <person name="Kearney M.S."/>
            <person name="Suda W."/>
            <person name="Takeshita K."/>
            <person name="Sasaki T."/>
            <person name="Okamoto S."/>
            <person name="Skelly N.A."/>
            <person name="Okamura Y."/>
            <person name="Vlamakis H."/>
            <person name="Li Y."/>
            <person name="Tanoue T."/>
            <person name="Takei H."/>
            <person name="Nittono H."/>
            <person name="Narushima S."/>
            <person name="Irie J."/>
            <person name="Itoh H."/>
            <person name="Moriya K."/>
            <person name="Sugiura Y."/>
            <person name="Suematsu M."/>
            <person name="Moritoki N."/>
            <person name="Shibata S."/>
            <person name="Littman R.D."/>
            <person name="Fischbach A.M."/>
            <person name="Uwamino Y."/>
            <person name="Inoue T."/>
            <person name="Honda A."/>
            <person name="Hattori M."/>
            <person name="Murai T."/>
            <person name="Xavier J.R."/>
            <person name="Hirose N."/>
            <person name="Honda K."/>
        </authorList>
    </citation>
    <scope>NUCLEOTIDE SEQUENCE</scope>
    <source>
        <strain evidence="1">CE91-St3</strain>
    </source>
</reference>
<evidence type="ECO:0000313" key="11">
    <source>
        <dbReference type="Proteomes" id="UP000286260"/>
    </source>
</evidence>
<reference evidence="12 13" key="2">
    <citation type="journal article" date="2019" name="Nat. Med.">
        <title>A library of human gut bacterial isolates paired with longitudinal multiomics data enables mechanistic microbiome research.</title>
        <authorList>
            <person name="Poyet M."/>
            <person name="Groussin M."/>
            <person name="Gibbons S.M."/>
            <person name="Avila-Pacheco J."/>
            <person name="Jiang X."/>
            <person name="Kearney S.M."/>
            <person name="Perrotta A.R."/>
            <person name="Berdy B."/>
            <person name="Zhao S."/>
            <person name="Lieberman T.D."/>
            <person name="Swanson P.K."/>
            <person name="Smith M."/>
            <person name="Roesemann S."/>
            <person name="Alexander J.E."/>
            <person name="Rich S.A."/>
            <person name="Livny J."/>
            <person name="Vlamakis H."/>
            <person name="Clish C."/>
            <person name="Bullock K."/>
            <person name="Deik A."/>
            <person name="Scott J."/>
            <person name="Pierce K.A."/>
            <person name="Xavier R.J."/>
            <person name="Alm E.J."/>
        </authorList>
    </citation>
    <scope>NUCLEOTIDE SEQUENCE [LARGE SCALE GENOMIC DNA]</scope>
    <source>
        <strain evidence="5 15">BIOML-A11</strain>
        <strain evidence="4 14">BIOML-A16</strain>
        <strain evidence="2 13">BIOML-A25</strain>
        <strain evidence="3 12">BIOML-A29</strain>
    </source>
</reference>
<dbReference type="EMBL" id="WNCR01000005">
    <property type="protein sequence ID" value="MTU30012.1"/>
    <property type="molecule type" value="Genomic_DNA"/>
</dbReference>
<dbReference type="EMBL" id="QSEF01000047">
    <property type="protein sequence ID" value="RGZ42828.1"/>
    <property type="molecule type" value="Genomic_DNA"/>
</dbReference>
<sequence length="198" mass="23381">MKLIIILLLFPFVTWGQNLFPSKGVRRTTTPNNGKFVDSPSFNSESRTISNKATKEKTNYKIYTKEYVDQKHIPDEFELTEFAYPKKGSTVSWILTPDTSNCRHVKIFSFYRSGSMSLREKVTTDLNKYFDYKFFDYTKEMIYNKEIPLLIIYEADIEDRIKQKTLKSFLHDGKLDPNEKDLITSKLNRYIIVYYIAN</sequence>
<dbReference type="EMBL" id="WNDA01000033">
    <property type="protein sequence ID" value="MTU70752.1"/>
    <property type="molecule type" value="Genomic_DNA"/>
</dbReference>
<evidence type="ECO:0000313" key="4">
    <source>
        <dbReference type="EMBL" id="MTU70752.1"/>
    </source>
</evidence>
<evidence type="ECO:0000313" key="7">
    <source>
        <dbReference type="EMBL" id="RHC78064.1"/>
    </source>
</evidence>
<evidence type="ECO:0000313" key="14">
    <source>
        <dbReference type="Proteomes" id="UP000448908"/>
    </source>
</evidence>
<gene>
    <name evidence="1" type="ORF">CE91St3_26790</name>
    <name evidence="8" type="ORF">DW191_00890</name>
    <name evidence="7" type="ORF">DW828_19890</name>
    <name evidence="6" type="ORF">DW986_19180</name>
    <name evidence="2" type="ORF">GMD66_12490</name>
    <name evidence="3" type="ORF">GMD82_20840</name>
    <name evidence="4" type="ORF">GMD92_17200</name>
    <name evidence="5" type="ORF">GME02_14515</name>
</gene>
<keyword evidence="12" id="KW-1185">Reference proteome</keyword>
<dbReference type="EMBL" id="BQNZ01000002">
    <property type="protein sequence ID" value="GKH72816.1"/>
    <property type="molecule type" value="Genomic_DNA"/>
</dbReference>
<dbReference type="Proteomes" id="UP000285173">
    <property type="component" value="Unassembled WGS sequence"/>
</dbReference>
<dbReference type="EMBL" id="WNCN01000060">
    <property type="protein sequence ID" value="MTU41839.1"/>
    <property type="molecule type" value="Genomic_DNA"/>
</dbReference>
<dbReference type="Proteomes" id="UP000448908">
    <property type="component" value="Unassembled WGS sequence"/>
</dbReference>
<evidence type="ECO:0000313" key="9">
    <source>
        <dbReference type="Proteomes" id="UP000283732"/>
    </source>
</evidence>
<evidence type="ECO:0000313" key="3">
    <source>
        <dbReference type="EMBL" id="MTU41839.1"/>
    </source>
</evidence>
<organism evidence="6 10">
    <name type="scientific">Parabacteroides merdae</name>
    <dbReference type="NCBI Taxonomy" id="46503"/>
    <lineage>
        <taxon>Bacteria</taxon>
        <taxon>Pseudomonadati</taxon>
        <taxon>Bacteroidota</taxon>
        <taxon>Bacteroidia</taxon>
        <taxon>Bacteroidales</taxon>
        <taxon>Tannerellaceae</taxon>
        <taxon>Parabacteroides</taxon>
    </lineage>
</organism>
<name>A0A3E4ZMF0_9BACT</name>
<evidence type="ECO:0000313" key="2">
    <source>
        <dbReference type="EMBL" id="MTU30012.1"/>
    </source>
</evidence>
<dbReference type="STRING" id="46503.ERS852463_01427"/>
<evidence type="ECO:0000313" key="15">
    <source>
        <dbReference type="Proteomes" id="UP000482671"/>
    </source>
</evidence>
<evidence type="ECO:0000313" key="10">
    <source>
        <dbReference type="Proteomes" id="UP000285173"/>
    </source>
</evidence>
<dbReference type="EMBL" id="QRKC01000001">
    <property type="protein sequence ID" value="RHH79731.1"/>
    <property type="molecule type" value="Genomic_DNA"/>
</dbReference>
<protein>
    <submittedName>
        <fullName evidence="6">Uncharacterized protein</fullName>
    </submittedName>
</protein>
<dbReference type="Proteomes" id="UP000437446">
    <property type="component" value="Unassembled WGS sequence"/>
</dbReference>
<dbReference type="AlphaFoldDB" id="A0A3E4ZMF0"/>
<dbReference type="RefSeq" id="WP_005637767.1">
    <property type="nucleotide sequence ID" value="NZ_BAABYG010000001.1"/>
</dbReference>
<dbReference type="Proteomes" id="UP001055114">
    <property type="component" value="Unassembled WGS sequence"/>
</dbReference>
<dbReference type="EMBL" id="WNDD01000016">
    <property type="protein sequence ID" value="MTV02836.1"/>
    <property type="molecule type" value="Genomic_DNA"/>
</dbReference>
<evidence type="ECO:0000313" key="8">
    <source>
        <dbReference type="EMBL" id="RHH79731.1"/>
    </source>
</evidence>
<accession>A0A3E4ZMF0</accession>
<evidence type="ECO:0000313" key="12">
    <source>
        <dbReference type="Proteomes" id="UP000434916"/>
    </source>
</evidence>
<evidence type="ECO:0000313" key="6">
    <source>
        <dbReference type="EMBL" id="RGZ42828.1"/>
    </source>
</evidence>
<evidence type="ECO:0000313" key="13">
    <source>
        <dbReference type="Proteomes" id="UP000437446"/>
    </source>
</evidence>
<dbReference type="EMBL" id="QSII01000052">
    <property type="protein sequence ID" value="RHC78064.1"/>
    <property type="molecule type" value="Genomic_DNA"/>
</dbReference>
<dbReference type="Proteomes" id="UP000434916">
    <property type="component" value="Unassembled WGS sequence"/>
</dbReference>
<evidence type="ECO:0000313" key="1">
    <source>
        <dbReference type="EMBL" id="GKH72816.1"/>
    </source>
</evidence>
<dbReference type="GeneID" id="49203383"/>
<dbReference type="Proteomes" id="UP000283732">
    <property type="component" value="Unassembled WGS sequence"/>
</dbReference>
<reference evidence="9 10" key="1">
    <citation type="submission" date="2018-08" db="EMBL/GenBank/DDBJ databases">
        <title>A genome reference for cultivated species of the human gut microbiota.</title>
        <authorList>
            <person name="Zou Y."/>
            <person name="Xue W."/>
            <person name="Luo G."/>
        </authorList>
    </citation>
    <scope>NUCLEOTIDE SEQUENCE [LARGE SCALE GENOMIC DNA]</scope>
    <source>
        <strain evidence="8 9">AM16-50</strain>
        <strain evidence="7 11">AM34-17</strain>
        <strain evidence="6 10">AM50-15</strain>
    </source>
</reference>
<comment type="caution">
    <text evidence="6">The sequence shown here is derived from an EMBL/GenBank/DDBJ whole genome shotgun (WGS) entry which is preliminary data.</text>
</comment>
<proteinExistence type="predicted"/>
<dbReference type="Proteomes" id="UP000286260">
    <property type="component" value="Unassembled WGS sequence"/>
</dbReference>
<evidence type="ECO:0000313" key="5">
    <source>
        <dbReference type="EMBL" id="MTV02836.1"/>
    </source>
</evidence>
<dbReference type="Proteomes" id="UP000482671">
    <property type="component" value="Unassembled WGS sequence"/>
</dbReference>